<sequence>MKTYHDRPRSARRNGTGLPLGQPTLFDWSRNRDLLSNPAVRRVARRGLSPALALAIAELAGLGSRER</sequence>
<gene>
    <name evidence="2" type="ORF">GCM10011322_13420</name>
</gene>
<evidence type="ECO:0000313" key="2">
    <source>
        <dbReference type="EMBL" id="GGK28222.1"/>
    </source>
</evidence>
<feature type="region of interest" description="Disordered" evidence="1">
    <location>
        <begin position="1"/>
        <end position="21"/>
    </location>
</feature>
<dbReference type="Proteomes" id="UP000600449">
    <property type="component" value="Unassembled WGS sequence"/>
</dbReference>
<evidence type="ECO:0000256" key="1">
    <source>
        <dbReference type="SAM" id="MobiDB-lite"/>
    </source>
</evidence>
<keyword evidence="3" id="KW-1185">Reference proteome</keyword>
<protein>
    <submittedName>
        <fullName evidence="2">Uncharacterized protein</fullName>
    </submittedName>
</protein>
<reference evidence="2 3" key="1">
    <citation type="journal article" date="2014" name="Int. J. Syst. Evol. Microbiol.">
        <title>Complete genome sequence of Corynebacterium casei LMG S-19264T (=DSM 44701T), isolated from a smear-ripened cheese.</title>
        <authorList>
            <consortium name="US DOE Joint Genome Institute (JGI-PGF)"/>
            <person name="Walter F."/>
            <person name="Albersmeier A."/>
            <person name="Kalinowski J."/>
            <person name="Ruckert C."/>
        </authorList>
    </citation>
    <scope>NUCLEOTIDE SEQUENCE [LARGE SCALE GENOMIC DNA]</scope>
    <source>
        <strain evidence="2 3">CGMCC 1.9161</strain>
    </source>
</reference>
<accession>A0A917Q5X9</accession>
<dbReference type="AlphaFoldDB" id="A0A917Q5X9"/>
<comment type="caution">
    <text evidence="2">The sequence shown here is derived from an EMBL/GenBank/DDBJ whole genome shotgun (WGS) entry which is preliminary data.</text>
</comment>
<evidence type="ECO:0000313" key="3">
    <source>
        <dbReference type="Proteomes" id="UP000600449"/>
    </source>
</evidence>
<name>A0A917Q5X9_9HYPH</name>
<dbReference type="EMBL" id="BMMF01000003">
    <property type="protein sequence ID" value="GGK28222.1"/>
    <property type="molecule type" value="Genomic_DNA"/>
</dbReference>
<proteinExistence type="predicted"/>
<organism evidence="2 3">
    <name type="scientific">Salinarimonas ramus</name>
    <dbReference type="NCBI Taxonomy" id="690164"/>
    <lineage>
        <taxon>Bacteria</taxon>
        <taxon>Pseudomonadati</taxon>
        <taxon>Pseudomonadota</taxon>
        <taxon>Alphaproteobacteria</taxon>
        <taxon>Hyphomicrobiales</taxon>
        <taxon>Salinarimonadaceae</taxon>
        <taxon>Salinarimonas</taxon>
    </lineage>
</organism>